<proteinExistence type="predicted"/>
<reference evidence="1 2" key="1">
    <citation type="submission" date="2020-11" db="EMBL/GenBank/DDBJ databases">
        <title>WGS of Herminiimonas contaminans strain Marseille-Q4544 isolated from planarians Schmidtea mediterranea.</title>
        <authorList>
            <person name="Kangale L."/>
        </authorList>
    </citation>
    <scope>NUCLEOTIDE SEQUENCE [LARGE SCALE GENOMIC DNA]</scope>
    <source>
        <strain evidence="1 2">Marseille-Q4544</strain>
    </source>
</reference>
<organism evidence="1 2">
    <name type="scientific">Herminiimonas contaminans</name>
    <dbReference type="NCBI Taxonomy" id="1111140"/>
    <lineage>
        <taxon>Bacteria</taxon>
        <taxon>Pseudomonadati</taxon>
        <taxon>Pseudomonadota</taxon>
        <taxon>Betaproteobacteria</taxon>
        <taxon>Burkholderiales</taxon>
        <taxon>Oxalobacteraceae</taxon>
        <taxon>Herminiimonas</taxon>
    </lineage>
</organism>
<protein>
    <submittedName>
        <fullName evidence="1">Pentapeptide repeat-containing protein</fullName>
    </submittedName>
</protein>
<dbReference type="InterPro" id="IPR051082">
    <property type="entry name" value="Pentapeptide-BTB/POZ_domain"/>
</dbReference>
<dbReference type="EMBL" id="JADOEL010000005">
    <property type="protein sequence ID" value="MBF8177690.1"/>
    <property type="molecule type" value="Genomic_DNA"/>
</dbReference>
<dbReference type="SUPFAM" id="SSF141571">
    <property type="entry name" value="Pentapeptide repeat-like"/>
    <property type="match status" value="1"/>
</dbReference>
<accession>A0ABS0ES68</accession>
<dbReference type="Gene3D" id="2.160.20.80">
    <property type="entry name" value="E3 ubiquitin-protein ligase SopA"/>
    <property type="match status" value="1"/>
</dbReference>
<gene>
    <name evidence="1" type="ORF">IXC47_08360</name>
</gene>
<name>A0ABS0ES68_9BURK</name>
<dbReference type="PANTHER" id="PTHR14136">
    <property type="entry name" value="BTB_POZ DOMAIN-CONTAINING PROTEIN KCTD9"/>
    <property type="match status" value="1"/>
</dbReference>
<evidence type="ECO:0000313" key="1">
    <source>
        <dbReference type="EMBL" id="MBF8177690.1"/>
    </source>
</evidence>
<dbReference type="InterPro" id="IPR001646">
    <property type="entry name" value="5peptide_repeat"/>
</dbReference>
<dbReference type="Proteomes" id="UP000657372">
    <property type="component" value="Unassembled WGS sequence"/>
</dbReference>
<keyword evidence="2" id="KW-1185">Reference proteome</keyword>
<comment type="caution">
    <text evidence="1">The sequence shown here is derived from an EMBL/GenBank/DDBJ whole genome shotgun (WGS) entry which is preliminary data.</text>
</comment>
<dbReference type="Pfam" id="PF00805">
    <property type="entry name" value="Pentapeptide"/>
    <property type="match status" value="2"/>
</dbReference>
<evidence type="ECO:0000313" key="2">
    <source>
        <dbReference type="Proteomes" id="UP000657372"/>
    </source>
</evidence>
<sequence length="227" mass="23976">MKLQIIQRWSGRVIFEHDIESNTMLATVKAALADDADLSDADLRGANLRGADLSDADLRGADLSGADLRDADLSGANLRGADLSGADLSGANLRGADLSDADLSGANLRDADLRDADLRGANLRDADLRECPVKISDIHKAVYEAASQPCALDMGQWHHPCGTTHCRAGWVIALAGAGGAALEYAMGTPAAAALIYLASDPTLEKVPNFYCDNDEALEDMKRLAEVE</sequence>
<dbReference type="RefSeq" id="WP_195875282.1">
    <property type="nucleotide sequence ID" value="NZ_JADOEL010000005.1"/>
</dbReference>
<dbReference type="PANTHER" id="PTHR14136:SF17">
    <property type="entry name" value="BTB_POZ DOMAIN-CONTAINING PROTEIN KCTD9"/>
    <property type="match status" value="1"/>
</dbReference>